<evidence type="ECO:0000256" key="1">
    <source>
        <dbReference type="SAM" id="Phobius"/>
    </source>
</evidence>
<keyword evidence="1" id="KW-0472">Membrane</keyword>
<dbReference type="AlphaFoldDB" id="A0A2M4D8W1"/>
<proteinExistence type="predicted"/>
<feature type="transmembrane region" description="Helical" evidence="1">
    <location>
        <begin position="96"/>
        <end position="114"/>
    </location>
</feature>
<keyword evidence="1" id="KW-0812">Transmembrane</keyword>
<sequence length="115" mass="12895">MLLLLLLLLLRGLVLLLLSMLMLMLTGTKLRTRRIPIIIHMDRCRCFGRIGNARTKGRVATIAPGPCRRIRDLLVPPNPELTRITARIPIIIRRPIVVILPVVNVLTGVVIVAVR</sequence>
<dbReference type="EMBL" id="GGFL01009753">
    <property type="protein sequence ID" value="MBW73931.1"/>
    <property type="molecule type" value="Transcribed_RNA"/>
</dbReference>
<feature type="transmembrane region" description="Helical" evidence="1">
    <location>
        <begin position="6"/>
        <end position="25"/>
    </location>
</feature>
<keyword evidence="1" id="KW-1133">Transmembrane helix</keyword>
<organism evidence="2">
    <name type="scientific">Anopheles darlingi</name>
    <name type="common">Mosquito</name>
    <dbReference type="NCBI Taxonomy" id="43151"/>
    <lineage>
        <taxon>Eukaryota</taxon>
        <taxon>Metazoa</taxon>
        <taxon>Ecdysozoa</taxon>
        <taxon>Arthropoda</taxon>
        <taxon>Hexapoda</taxon>
        <taxon>Insecta</taxon>
        <taxon>Pterygota</taxon>
        <taxon>Neoptera</taxon>
        <taxon>Endopterygota</taxon>
        <taxon>Diptera</taxon>
        <taxon>Nematocera</taxon>
        <taxon>Culicoidea</taxon>
        <taxon>Culicidae</taxon>
        <taxon>Anophelinae</taxon>
        <taxon>Anopheles</taxon>
    </lineage>
</organism>
<accession>A0A2M4D8W1</accession>
<evidence type="ECO:0000313" key="2">
    <source>
        <dbReference type="EMBL" id="MBW73931.1"/>
    </source>
</evidence>
<name>A0A2M4D8W1_ANODA</name>
<reference evidence="2" key="1">
    <citation type="submission" date="2018-01" db="EMBL/GenBank/DDBJ databases">
        <title>An insight into the sialome of Amazonian anophelines.</title>
        <authorList>
            <person name="Ribeiro J.M."/>
            <person name="Scarpassa V."/>
            <person name="Calvo E."/>
        </authorList>
    </citation>
    <scope>NUCLEOTIDE SEQUENCE</scope>
</reference>
<protein>
    <submittedName>
        <fullName evidence="2">Uncharacterized protein</fullName>
    </submittedName>
</protein>